<evidence type="ECO:0008006" key="7">
    <source>
        <dbReference type="Google" id="ProtNLM"/>
    </source>
</evidence>
<comment type="similarity">
    <text evidence="1 2">Belongs to the peptidase M16 family.</text>
</comment>
<organism evidence="5 6">
    <name type="scientific">Candidatus Taylorbacteria bacterium RIFCSPLOWO2_12_FULL_43_20</name>
    <dbReference type="NCBI Taxonomy" id="1802332"/>
    <lineage>
        <taxon>Bacteria</taxon>
        <taxon>Candidatus Tayloriibacteriota</taxon>
    </lineage>
</organism>
<evidence type="ECO:0000313" key="5">
    <source>
        <dbReference type="EMBL" id="OHA42457.1"/>
    </source>
</evidence>
<dbReference type="GO" id="GO:0046872">
    <property type="term" value="F:metal ion binding"/>
    <property type="evidence" value="ECO:0007669"/>
    <property type="project" value="InterPro"/>
</dbReference>
<dbReference type="PROSITE" id="PS00143">
    <property type="entry name" value="INSULINASE"/>
    <property type="match status" value="1"/>
</dbReference>
<dbReference type="Gene3D" id="3.30.830.10">
    <property type="entry name" value="Metalloenzyme, LuxS/M16 peptidase-like"/>
    <property type="match status" value="2"/>
</dbReference>
<dbReference type="InterPro" id="IPR011765">
    <property type="entry name" value="Pept_M16_N"/>
</dbReference>
<dbReference type="SUPFAM" id="SSF63411">
    <property type="entry name" value="LuxS/MPP-like metallohydrolase"/>
    <property type="match status" value="2"/>
</dbReference>
<dbReference type="InterPro" id="IPR011249">
    <property type="entry name" value="Metalloenz_LuxS/M16"/>
</dbReference>
<dbReference type="InterPro" id="IPR001431">
    <property type="entry name" value="Pept_M16_Zn_BS"/>
</dbReference>
<dbReference type="Pfam" id="PF00675">
    <property type="entry name" value="Peptidase_M16"/>
    <property type="match status" value="1"/>
</dbReference>
<feature type="domain" description="Peptidase M16 N-terminal" evidence="3">
    <location>
        <begin position="13"/>
        <end position="154"/>
    </location>
</feature>
<evidence type="ECO:0000259" key="4">
    <source>
        <dbReference type="Pfam" id="PF05193"/>
    </source>
</evidence>
<evidence type="ECO:0000256" key="1">
    <source>
        <dbReference type="ARBA" id="ARBA00007261"/>
    </source>
</evidence>
<dbReference type="Pfam" id="PF05193">
    <property type="entry name" value="Peptidase_M16_C"/>
    <property type="match status" value="1"/>
</dbReference>
<dbReference type="AlphaFoldDB" id="A0A1G2P292"/>
<evidence type="ECO:0000313" key="6">
    <source>
        <dbReference type="Proteomes" id="UP000177269"/>
    </source>
</evidence>
<reference evidence="5 6" key="1">
    <citation type="journal article" date="2016" name="Nat. Commun.">
        <title>Thousands of microbial genomes shed light on interconnected biogeochemical processes in an aquifer system.</title>
        <authorList>
            <person name="Anantharaman K."/>
            <person name="Brown C.T."/>
            <person name="Hug L.A."/>
            <person name="Sharon I."/>
            <person name="Castelle C.J."/>
            <person name="Probst A.J."/>
            <person name="Thomas B.C."/>
            <person name="Singh A."/>
            <person name="Wilkins M.J."/>
            <person name="Karaoz U."/>
            <person name="Brodie E.L."/>
            <person name="Williams K.H."/>
            <person name="Hubbard S.S."/>
            <person name="Banfield J.F."/>
        </authorList>
    </citation>
    <scope>NUCLEOTIDE SEQUENCE [LARGE SCALE GENOMIC DNA]</scope>
</reference>
<dbReference type="InterPro" id="IPR050361">
    <property type="entry name" value="MPP/UQCRC_Complex"/>
</dbReference>
<dbReference type="EMBL" id="MHSK01000011">
    <property type="protein sequence ID" value="OHA42457.1"/>
    <property type="molecule type" value="Genomic_DNA"/>
</dbReference>
<dbReference type="Proteomes" id="UP000177269">
    <property type="component" value="Unassembled WGS sequence"/>
</dbReference>
<comment type="caution">
    <text evidence="5">The sequence shown here is derived from an EMBL/GenBank/DDBJ whole genome shotgun (WGS) entry which is preliminary data.</text>
</comment>
<feature type="domain" description="Peptidase M16 C-terminal" evidence="4">
    <location>
        <begin position="168"/>
        <end position="341"/>
    </location>
</feature>
<dbReference type="PANTHER" id="PTHR11851">
    <property type="entry name" value="METALLOPROTEASE"/>
    <property type="match status" value="1"/>
</dbReference>
<gene>
    <name evidence="5" type="ORF">A3G52_04570</name>
</gene>
<proteinExistence type="inferred from homology"/>
<protein>
    <recommendedName>
        <fullName evidence="7">Peptidase M16</fullName>
    </recommendedName>
</protein>
<dbReference type="InterPro" id="IPR007863">
    <property type="entry name" value="Peptidase_M16_C"/>
</dbReference>
<evidence type="ECO:0000259" key="3">
    <source>
        <dbReference type="Pfam" id="PF00675"/>
    </source>
</evidence>
<accession>A0A1G2P292</accession>
<name>A0A1G2P292_9BACT</name>
<dbReference type="GO" id="GO:0004222">
    <property type="term" value="F:metalloendopeptidase activity"/>
    <property type="evidence" value="ECO:0007669"/>
    <property type="project" value="InterPro"/>
</dbReference>
<sequence length="423" mass="47428">MKFLKKVLDNGVRVVTVNLKDNPTVTVLVMVEAGSKYETKEQNGVSHFLEHMCFKGTKTRPKPIDIVRELDGIGSQYNAFTSQEFTGYYAKSDPKHVGKILDVVTDLYLNPTLPEKELEKEKGVIVDEISMYEDLPMQEVHTVFEDLLYGDQPAGWKITGTKETVRAMTRDNLKRYRDSHYVPEATVVVVAGNFDEVAAAAAVADKFGGISMSPKSGKVKVVEKQSGPMVKIKHKKTDQTHIVLGVRTYDAYDERNTALKTLGVALGGGMSSRLFQKLRDEMGIGYYVQASVDASTDHGYFYVSIGTDKNRARTAVAAIMEEFVKIKNDPVPDHELQKAKEYMIGNMYLGLETSDSIAEYYGLREVLKKDLITPYDLAEKIRKVTADDIKNIANEIFTRDKINLAMIGELDDTNEYMKEISNI</sequence>
<evidence type="ECO:0000256" key="2">
    <source>
        <dbReference type="RuleBase" id="RU004447"/>
    </source>
</evidence>
<dbReference type="GO" id="GO:0006508">
    <property type="term" value="P:proteolysis"/>
    <property type="evidence" value="ECO:0007669"/>
    <property type="project" value="InterPro"/>
</dbReference>
<dbReference type="PANTHER" id="PTHR11851:SF49">
    <property type="entry name" value="MITOCHONDRIAL-PROCESSING PEPTIDASE SUBUNIT ALPHA"/>
    <property type="match status" value="1"/>
</dbReference>